<dbReference type="InterPro" id="IPR036390">
    <property type="entry name" value="WH_DNA-bd_sf"/>
</dbReference>
<dbReference type="PROSITE" id="PS50931">
    <property type="entry name" value="HTH_LYSR"/>
    <property type="match status" value="1"/>
</dbReference>
<organism evidence="6 7">
    <name type="scientific">Nakamurella leprariae</name>
    <dbReference type="NCBI Taxonomy" id="2803911"/>
    <lineage>
        <taxon>Bacteria</taxon>
        <taxon>Bacillati</taxon>
        <taxon>Actinomycetota</taxon>
        <taxon>Actinomycetes</taxon>
        <taxon>Nakamurellales</taxon>
        <taxon>Nakamurellaceae</taxon>
        <taxon>Nakamurella</taxon>
    </lineage>
</organism>
<comment type="similarity">
    <text evidence="1">Belongs to the LysR transcriptional regulatory family.</text>
</comment>
<gene>
    <name evidence="6" type="ORF">JL106_16515</name>
</gene>
<accession>A0A938YFF4</accession>
<dbReference type="CDD" id="cd08436">
    <property type="entry name" value="PBP2_LTTR_like_3"/>
    <property type="match status" value="1"/>
</dbReference>
<name>A0A938YFF4_9ACTN</name>
<dbReference type="FunFam" id="1.10.10.10:FF:000001">
    <property type="entry name" value="LysR family transcriptional regulator"/>
    <property type="match status" value="1"/>
</dbReference>
<dbReference type="InterPro" id="IPR005119">
    <property type="entry name" value="LysR_subst-bd"/>
</dbReference>
<dbReference type="EMBL" id="JAERWK010000021">
    <property type="protein sequence ID" value="MBM9468889.1"/>
    <property type="molecule type" value="Genomic_DNA"/>
</dbReference>
<dbReference type="GO" id="GO:0003700">
    <property type="term" value="F:DNA-binding transcription factor activity"/>
    <property type="evidence" value="ECO:0007669"/>
    <property type="project" value="InterPro"/>
</dbReference>
<reference evidence="6" key="1">
    <citation type="submission" date="2021-01" db="EMBL/GenBank/DDBJ databases">
        <title>YIM 132084 draft genome.</title>
        <authorList>
            <person name="An D."/>
        </authorList>
    </citation>
    <scope>NUCLEOTIDE SEQUENCE</scope>
    <source>
        <strain evidence="6">YIM 132084</strain>
    </source>
</reference>
<keyword evidence="4" id="KW-0804">Transcription</keyword>
<evidence type="ECO:0000313" key="6">
    <source>
        <dbReference type="EMBL" id="MBM9468889.1"/>
    </source>
</evidence>
<evidence type="ECO:0000256" key="4">
    <source>
        <dbReference type="ARBA" id="ARBA00023163"/>
    </source>
</evidence>
<dbReference type="InterPro" id="IPR000847">
    <property type="entry name" value="LysR_HTH_N"/>
</dbReference>
<evidence type="ECO:0000259" key="5">
    <source>
        <dbReference type="PROSITE" id="PS50931"/>
    </source>
</evidence>
<dbReference type="Gene3D" id="3.40.190.290">
    <property type="match status" value="1"/>
</dbReference>
<dbReference type="RefSeq" id="WP_205261842.1">
    <property type="nucleotide sequence ID" value="NZ_JAERWK010000021.1"/>
</dbReference>
<evidence type="ECO:0000256" key="1">
    <source>
        <dbReference type="ARBA" id="ARBA00009437"/>
    </source>
</evidence>
<sequence length="292" mass="31268">MDLQQLRYVIAVAEEASFTRAAARCFVAQSGLSHRVKSLEDELGVALFSRTSRRVELTASGEAFLISARASLNAADRAAADAVAAAGQIRGRLRVGVIPTVTAVDVSTALKAFRQEHQHVQIALQVAGSDELETAIERGDMDVGMLGLPEGREPRGVAWRDLGSDRLVAVVNCDHRLAQVRETTLSEIARETFADFPAGTPARAESDLAFAAAGVHREVAFESMAIGLTIDLIRQNLAIALLPSRYAPHNPSLARLSIADGPSRVEYLAWSNFNPSPAAQAFLSIINDGDSL</sequence>
<dbReference type="GO" id="GO:0032993">
    <property type="term" value="C:protein-DNA complex"/>
    <property type="evidence" value="ECO:0007669"/>
    <property type="project" value="TreeGrafter"/>
</dbReference>
<dbReference type="PANTHER" id="PTHR30346">
    <property type="entry name" value="TRANSCRIPTIONAL DUAL REGULATOR HCAR-RELATED"/>
    <property type="match status" value="1"/>
</dbReference>
<dbReference type="Gene3D" id="1.10.10.10">
    <property type="entry name" value="Winged helix-like DNA-binding domain superfamily/Winged helix DNA-binding domain"/>
    <property type="match status" value="1"/>
</dbReference>
<protein>
    <submittedName>
        <fullName evidence="6">LysR family transcriptional regulator</fullName>
    </submittedName>
</protein>
<comment type="caution">
    <text evidence="6">The sequence shown here is derived from an EMBL/GenBank/DDBJ whole genome shotgun (WGS) entry which is preliminary data.</text>
</comment>
<dbReference type="SUPFAM" id="SSF46785">
    <property type="entry name" value="Winged helix' DNA-binding domain"/>
    <property type="match status" value="1"/>
</dbReference>
<feature type="domain" description="HTH lysR-type" evidence="5">
    <location>
        <begin position="1"/>
        <end position="58"/>
    </location>
</feature>
<evidence type="ECO:0000256" key="2">
    <source>
        <dbReference type="ARBA" id="ARBA00023015"/>
    </source>
</evidence>
<dbReference type="GO" id="GO:0003677">
    <property type="term" value="F:DNA binding"/>
    <property type="evidence" value="ECO:0007669"/>
    <property type="project" value="UniProtKB-KW"/>
</dbReference>
<dbReference type="PANTHER" id="PTHR30346:SF30">
    <property type="entry name" value="SMALL NEUTRAL PROTEASE REGULATORY PROTEIN"/>
    <property type="match status" value="1"/>
</dbReference>
<dbReference type="SUPFAM" id="SSF53850">
    <property type="entry name" value="Periplasmic binding protein-like II"/>
    <property type="match status" value="1"/>
</dbReference>
<dbReference type="Proteomes" id="UP000663792">
    <property type="component" value="Unassembled WGS sequence"/>
</dbReference>
<keyword evidence="2" id="KW-0805">Transcription regulation</keyword>
<dbReference type="InterPro" id="IPR036388">
    <property type="entry name" value="WH-like_DNA-bd_sf"/>
</dbReference>
<evidence type="ECO:0000256" key="3">
    <source>
        <dbReference type="ARBA" id="ARBA00023125"/>
    </source>
</evidence>
<dbReference type="Pfam" id="PF00126">
    <property type="entry name" value="HTH_1"/>
    <property type="match status" value="1"/>
</dbReference>
<evidence type="ECO:0000313" key="7">
    <source>
        <dbReference type="Proteomes" id="UP000663792"/>
    </source>
</evidence>
<dbReference type="PRINTS" id="PR00039">
    <property type="entry name" value="HTHLYSR"/>
</dbReference>
<keyword evidence="3" id="KW-0238">DNA-binding</keyword>
<proteinExistence type="inferred from homology"/>
<keyword evidence="7" id="KW-1185">Reference proteome</keyword>
<dbReference type="Pfam" id="PF03466">
    <property type="entry name" value="LysR_substrate"/>
    <property type="match status" value="1"/>
</dbReference>
<dbReference type="AlphaFoldDB" id="A0A938YFF4"/>